<dbReference type="EMBL" id="BQNB010021468">
    <property type="protein sequence ID" value="GJU06719.1"/>
    <property type="molecule type" value="Genomic_DNA"/>
</dbReference>
<evidence type="ECO:0000313" key="1">
    <source>
        <dbReference type="EMBL" id="GJU06719.1"/>
    </source>
</evidence>
<sequence length="113" mass="12213">MSKVPRLDSGVRASVVVGCVDNELLGLSLSSLLSYWRCDVTSSTPHALSLTLFGLVTGDRLSWSDTRLCTDCVPCGTAQLMLFAPVYKLCSLRNGGAWKKWAPSLNYPLATDS</sequence>
<organism evidence="1 2">
    <name type="scientific">Tanacetum coccineum</name>
    <dbReference type="NCBI Taxonomy" id="301880"/>
    <lineage>
        <taxon>Eukaryota</taxon>
        <taxon>Viridiplantae</taxon>
        <taxon>Streptophyta</taxon>
        <taxon>Embryophyta</taxon>
        <taxon>Tracheophyta</taxon>
        <taxon>Spermatophyta</taxon>
        <taxon>Magnoliopsida</taxon>
        <taxon>eudicotyledons</taxon>
        <taxon>Gunneridae</taxon>
        <taxon>Pentapetalae</taxon>
        <taxon>asterids</taxon>
        <taxon>campanulids</taxon>
        <taxon>Asterales</taxon>
        <taxon>Asteraceae</taxon>
        <taxon>Asteroideae</taxon>
        <taxon>Anthemideae</taxon>
        <taxon>Anthemidinae</taxon>
        <taxon>Tanacetum</taxon>
    </lineage>
</organism>
<protein>
    <submittedName>
        <fullName evidence="1">Uncharacterized protein</fullName>
    </submittedName>
</protein>
<reference evidence="1" key="1">
    <citation type="journal article" date="2022" name="Int. J. Mol. Sci.">
        <title>Draft Genome of Tanacetum Coccineum: Genomic Comparison of Closely Related Tanacetum-Family Plants.</title>
        <authorList>
            <person name="Yamashiro T."/>
            <person name="Shiraishi A."/>
            <person name="Nakayama K."/>
            <person name="Satake H."/>
        </authorList>
    </citation>
    <scope>NUCLEOTIDE SEQUENCE</scope>
</reference>
<proteinExistence type="predicted"/>
<comment type="caution">
    <text evidence="1">The sequence shown here is derived from an EMBL/GenBank/DDBJ whole genome shotgun (WGS) entry which is preliminary data.</text>
</comment>
<evidence type="ECO:0000313" key="2">
    <source>
        <dbReference type="Proteomes" id="UP001151760"/>
    </source>
</evidence>
<name>A0ABQ5J698_9ASTR</name>
<accession>A0ABQ5J698</accession>
<gene>
    <name evidence="1" type="ORF">Tco_1123149</name>
</gene>
<reference evidence="1" key="2">
    <citation type="submission" date="2022-01" db="EMBL/GenBank/DDBJ databases">
        <authorList>
            <person name="Yamashiro T."/>
            <person name="Shiraishi A."/>
            <person name="Satake H."/>
            <person name="Nakayama K."/>
        </authorList>
    </citation>
    <scope>NUCLEOTIDE SEQUENCE</scope>
</reference>
<dbReference type="Proteomes" id="UP001151760">
    <property type="component" value="Unassembled WGS sequence"/>
</dbReference>
<keyword evidence="2" id="KW-1185">Reference proteome</keyword>